<dbReference type="GO" id="GO:0008270">
    <property type="term" value="F:zinc ion binding"/>
    <property type="evidence" value="ECO:0007669"/>
    <property type="project" value="InterPro"/>
</dbReference>
<reference evidence="3" key="2">
    <citation type="submission" date="2020-11" db="EMBL/GenBank/DDBJ databases">
        <authorList>
            <person name="McCartney M.A."/>
            <person name="Auch B."/>
            <person name="Kono T."/>
            <person name="Mallez S."/>
            <person name="Becker A."/>
            <person name="Gohl D.M."/>
            <person name="Silverstein K.A.T."/>
            <person name="Koren S."/>
            <person name="Bechman K.B."/>
            <person name="Herman A."/>
            <person name="Abrahante J.E."/>
            <person name="Garbe J."/>
        </authorList>
    </citation>
    <scope>NUCLEOTIDE SEQUENCE</scope>
    <source>
        <strain evidence="3">Duluth1</strain>
        <tissue evidence="3">Whole animal</tissue>
    </source>
</reference>
<evidence type="ECO:0000256" key="1">
    <source>
        <dbReference type="SAM" id="Coils"/>
    </source>
</evidence>
<dbReference type="Gene3D" id="3.30.160.60">
    <property type="entry name" value="Classic Zinc Finger"/>
    <property type="match status" value="1"/>
</dbReference>
<keyword evidence="1" id="KW-0175">Coiled coil</keyword>
<dbReference type="InterPro" id="IPR000315">
    <property type="entry name" value="Znf_B-box"/>
</dbReference>
<feature type="domain" description="B box-type" evidence="2">
    <location>
        <begin position="7"/>
        <end position="36"/>
    </location>
</feature>
<accession>A0A9D3YQ85</accession>
<organism evidence="3 4">
    <name type="scientific">Dreissena polymorpha</name>
    <name type="common">Zebra mussel</name>
    <name type="synonym">Mytilus polymorpha</name>
    <dbReference type="NCBI Taxonomy" id="45954"/>
    <lineage>
        <taxon>Eukaryota</taxon>
        <taxon>Metazoa</taxon>
        <taxon>Spiralia</taxon>
        <taxon>Lophotrochozoa</taxon>
        <taxon>Mollusca</taxon>
        <taxon>Bivalvia</taxon>
        <taxon>Autobranchia</taxon>
        <taxon>Heteroconchia</taxon>
        <taxon>Euheterodonta</taxon>
        <taxon>Imparidentia</taxon>
        <taxon>Neoheterodontei</taxon>
        <taxon>Myida</taxon>
        <taxon>Dreissenoidea</taxon>
        <taxon>Dreissenidae</taxon>
        <taxon>Dreissena</taxon>
    </lineage>
</organism>
<evidence type="ECO:0000313" key="3">
    <source>
        <dbReference type="EMBL" id="KAH3703238.1"/>
    </source>
</evidence>
<dbReference type="SUPFAM" id="SSF57845">
    <property type="entry name" value="B-box zinc-binding domain"/>
    <property type="match status" value="1"/>
</dbReference>
<protein>
    <recommendedName>
        <fullName evidence="2">B box-type domain-containing protein</fullName>
    </recommendedName>
</protein>
<gene>
    <name evidence="3" type="ORF">DPMN_078269</name>
</gene>
<dbReference type="AlphaFoldDB" id="A0A9D3YQ85"/>
<dbReference type="Pfam" id="PF00643">
    <property type="entry name" value="zf-B_box"/>
    <property type="match status" value="1"/>
</dbReference>
<sequence length="242" mass="28037">MEDLLLTCDIHNKKLNMFCQDHDRLCCSDCVLLNHRQCTKVALISESVKMFSFDMQQLSISLQTILNQLNMFKRTQEASIKCVDVSYGEKLQEIRDMRNKLNATLDELENTTLKKLDEIRSTLQTSLKEDVENCRRLKDKLQQLSEAVQNLGEKSNNEIQFTACRKCLEKIQESETFLKENPVKGLNTMKFQANIDIQQYLSKNSCLGRFVVMNPNQVLTVKRKSEYNVKRSNDTSSTCFIV</sequence>
<dbReference type="Gene3D" id="1.20.58.60">
    <property type="match status" value="1"/>
</dbReference>
<comment type="caution">
    <text evidence="3">The sequence shown here is derived from an EMBL/GenBank/DDBJ whole genome shotgun (WGS) entry which is preliminary data.</text>
</comment>
<dbReference type="Proteomes" id="UP000828390">
    <property type="component" value="Unassembled WGS sequence"/>
</dbReference>
<name>A0A9D3YQ85_DREPO</name>
<feature type="coiled-coil region" evidence="1">
    <location>
        <begin position="91"/>
        <end position="154"/>
    </location>
</feature>
<evidence type="ECO:0000313" key="4">
    <source>
        <dbReference type="Proteomes" id="UP000828390"/>
    </source>
</evidence>
<evidence type="ECO:0000259" key="2">
    <source>
        <dbReference type="Pfam" id="PF00643"/>
    </source>
</evidence>
<reference evidence="3" key="1">
    <citation type="journal article" date="2019" name="bioRxiv">
        <title>The Genome of the Zebra Mussel, Dreissena polymorpha: A Resource for Invasive Species Research.</title>
        <authorList>
            <person name="McCartney M.A."/>
            <person name="Auch B."/>
            <person name="Kono T."/>
            <person name="Mallez S."/>
            <person name="Zhang Y."/>
            <person name="Obille A."/>
            <person name="Becker A."/>
            <person name="Abrahante J.E."/>
            <person name="Garbe J."/>
            <person name="Badalamenti J.P."/>
            <person name="Herman A."/>
            <person name="Mangelson H."/>
            <person name="Liachko I."/>
            <person name="Sullivan S."/>
            <person name="Sone E.D."/>
            <person name="Koren S."/>
            <person name="Silverstein K.A.T."/>
            <person name="Beckman K.B."/>
            <person name="Gohl D.M."/>
        </authorList>
    </citation>
    <scope>NUCLEOTIDE SEQUENCE</scope>
    <source>
        <strain evidence="3">Duluth1</strain>
        <tissue evidence="3">Whole animal</tissue>
    </source>
</reference>
<keyword evidence="4" id="KW-1185">Reference proteome</keyword>
<dbReference type="EMBL" id="JAIWYP010000015">
    <property type="protein sequence ID" value="KAH3703238.1"/>
    <property type="molecule type" value="Genomic_DNA"/>
</dbReference>
<proteinExistence type="predicted"/>